<dbReference type="HOGENOM" id="CLU_013985_11_0_11"/>
<dbReference type="InterPro" id="IPR000182">
    <property type="entry name" value="GNAT_dom"/>
</dbReference>
<dbReference type="eggNOG" id="COG0456">
    <property type="taxonomic scope" value="Bacteria"/>
</dbReference>
<dbReference type="InterPro" id="IPR016181">
    <property type="entry name" value="Acyl_CoA_acyltransferase"/>
</dbReference>
<proteinExistence type="predicted"/>
<dbReference type="Pfam" id="PF00583">
    <property type="entry name" value="Acetyltransf_1"/>
    <property type="match status" value="1"/>
</dbReference>
<accession>C7LXW4</accession>
<dbReference type="STRING" id="525909.Afer_0618"/>
<dbReference type="RefSeq" id="WP_015798067.1">
    <property type="nucleotide sequence ID" value="NC_013124.1"/>
</dbReference>
<dbReference type="PROSITE" id="PS51186">
    <property type="entry name" value="GNAT"/>
    <property type="match status" value="1"/>
</dbReference>
<dbReference type="AlphaFoldDB" id="C7LXW4"/>
<evidence type="ECO:0000259" key="1">
    <source>
        <dbReference type="PROSITE" id="PS51186"/>
    </source>
</evidence>
<dbReference type="Gene3D" id="3.40.630.30">
    <property type="match status" value="1"/>
</dbReference>
<evidence type="ECO:0000313" key="2">
    <source>
        <dbReference type="EMBL" id="ACU53572.1"/>
    </source>
</evidence>
<dbReference type="InterPro" id="IPR052777">
    <property type="entry name" value="Acetyltransferase_Enz"/>
</dbReference>
<dbReference type="PANTHER" id="PTHR43305:SF1">
    <property type="entry name" value="FAMILY N-ACETYLTRANSFERASE, PUTATIVE (AFU_ORTHOLOGUE AFUA_2G01380)-RELATED"/>
    <property type="match status" value="1"/>
</dbReference>
<feature type="domain" description="N-acetyltransferase" evidence="1">
    <location>
        <begin position="1"/>
        <end position="153"/>
    </location>
</feature>
<gene>
    <name evidence="2" type="ordered locus">Afer_0618</name>
</gene>
<reference evidence="2 3" key="1">
    <citation type="journal article" date="2009" name="Stand. Genomic Sci.">
        <title>Complete genome sequence of Acidimicrobium ferrooxidans type strain (ICP).</title>
        <authorList>
            <person name="Clum A."/>
            <person name="Nolan M."/>
            <person name="Lang E."/>
            <person name="Glavina Del Rio T."/>
            <person name="Tice H."/>
            <person name="Copeland A."/>
            <person name="Cheng J.F."/>
            <person name="Lucas S."/>
            <person name="Chen F."/>
            <person name="Bruce D."/>
            <person name="Goodwin L."/>
            <person name="Pitluck S."/>
            <person name="Ivanova N."/>
            <person name="Mavrommatis K."/>
            <person name="Mikhailova N."/>
            <person name="Pati A."/>
            <person name="Chen A."/>
            <person name="Palaniappan K."/>
            <person name="Goker M."/>
            <person name="Spring S."/>
            <person name="Land M."/>
            <person name="Hauser L."/>
            <person name="Chang Y.J."/>
            <person name="Jeffries C.C."/>
            <person name="Chain P."/>
            <person name="Bristow J."/>
            <person name="Eisen J.A."/>
            <person name="Markowitz V."/>
            <person name="Hugenholtz P."/>
            <person name="Kyrpides N.C."/>
            <person name="Klenk H.P."/>
            <person name="Lapidus A."/>
        </authorList>
    </citation>
    <scope>NUCLEOTIDE SEQUENCE [LARGE SCALE GENOMIC DNA]</scope>
    <source>
        <strain evidence="3">DSM 10331 / JCM 15462 / NBRC 103882 / ICP</strain>
    </source>
</reference>
<dbReference type="SUPFAM" id="SSF55729">
    <property type="entry name" value="Acyl-CoA N-acyltransferases (Nat)"/>
    <property type="match status" value="1"/>
</dbReference>
<name>C7LXW4_ACIFD</name>
<dbReference type="KEGG" id="afo:Afer_0618"/>
<keyword evidence="3" id="KW-1185">Reference proteome</keyword>
<dbReference type="GO" id="GO:0016747">
    <property type="term" value="F:acyltransferase activity, transferring groups other than amino-acyl groups"/>
    <property type="evidence" value="ECO:0007669"/>
    <property type="project" value="InterPro"/>
</dbReference>
<sequence length="155" mass="17367">MTLAWVDRDDDLALALDAIRRYQAELGEDLCFQAPDDTIEALRGHYGPPGGVALWFDGGRAVGVVCVRKLDEHRAELKRLWVVPEYRGRGWGRALVEAALERARAAGFREIVLDSLDRLQPALELYRSLGFVSVEPYTTNPLPGAVFLGRTLFER</sequence>
<organism evidence="2 3">
    <name type="scientific">Acidimicrobium ferrooxidans (strain DSM 10331 / JCM 15462 / NBRC 103882 / ICP)</name>
    <dbReference type="NCBI Taxonomy" id="525909"/>
    <lineage>
        <taxon>Bacteria</taxon>
        <taxon>Bacillati</taxon>
        <taxon>Actinomycetota</taxon>
        <taxon>Acidimicrobiia</taxon>
        <taxon>Acidimicrobiales</taxon>
        <taxon>Acidimicrobiaceae</taxon>
        <taxon>Acidimicrobium</taxon>
    </lineage>
</organism>
<dbReference type="EMBL" id="CP001631">
    <property type="protein sequence ID" value="ACU53572.1"/>
    <property type="molecule type" value="Genomic_DNA"/>
</dbReference>
<evidence type="ECO:0000313" key="3">
    <source>
        <dbReference type="Proteomes" id="UP000000771"/>
    </source>
</evidence>
<protein>
    <submittedName>
        <fullName evidence="2">GCN5-related N-acetyltransferase</fullName>
    </submittedName>
</protein>
<dbReference type="PANTHER" id="PTHR43305">
    <property type="entry name" value="FAMILY N-ACETYLTRANSFERASE, PUTATIVE (AFU_ORTHOLOGUE AFUA_2G01380)-RELATED"/>
    <property type="match status" value="1"/>
</dbReference>
<dbReference type="CDD" id="cd04301">
    <property type="entry name" value="NAT_SF"/>
    <property type="match status" value="1"/>
</dbReference>
<dbReference type="Proteomes" id="UP000000771">
    <property type="component" value="Chromosome"/>
</dbReference>
<keyword evidence="2" id="KW-0808">Transferase</keyword>
<dbReference type="OrthoDB" id="70840at2"/>